<dbReference type="Proteomes" id="UP001151752">
    <property type="component" value="Chromosome 16"/>
</dbReference>
<name>A0A9Q0X2P3_9ROSI</name>
<keyword evidence="2" id="KW-1185">Reference proteome</keyword>
<organism evidence="1 2">
    <name type="scientific">Salix koriyanagi</name>
    <dbReference type="NCBI Taxonomy" id="2511006"/>
    <lineage>
        <taxon>Eukaryota</taxon>
        <taxon>Viridiplantae</taxon>
        <taxon>Streptophyta</taxon>
        <taxon>Embryophyta</taxon>
        <taxon>Tracheophyta</taxon>
        <taxon>Spermatophyta</taxon>
        <taxon>Magnoliopsida</taxon>
        <taxon>eudicotyledons</taxon>
        <taxon>Gunneridae</taxon>
        <taxon>Pentapetalae</taxon>
        <taxon>rosids</taxon>
        <taxon>fabids</taxon>
        <taxon>Malpighiales</taxon>
        <taxon>Salicaceae</taxon>
        <taxon>Saliceae</taxon>
        <taxon>Salix</taxon>
    </lineage>
</organism>
<proteinExistence type="predicted"/>
<dbReference type="EMBL" id="JAPFFM010000001">
    <property type="protein sequence ID" value="KAJ6777624.1"/>
    <property type="molecule type" value="Genomic_DNA"/>
</dbReference>
<comment type="caution">
    <text evidence="1">The sequence shown here is derived from an EMBL/GenBank/DDBJ whole genome shotgun (WGS) entry which is preliminary data.</text>
</comment>
<evidence type="ECO:0000313" key="2">
    <source>
        <dbReference type="Proteomes" id="UP001151752"/>
    </source>
</evidence>
<evidence type="ECO:0000313" key="1">
    <source>
        <dbReference type="EMBL" id="KAJ6777624.1"/>
    </source>
</evidence>
<reference evidence="1" key="2">
    <citation type="journal article" date="2023" name="Int. J. Mol. Sci.">
        <title>De Novo Assembly and Annotation of 11 Diverse Shrub Willow (Salix) Genomes Reveals Novel Gene Organization in Sex-Linked Regions.</title>
        <authorList>
            <person name="Hyden B."/>
            <person name="Feng K."/>
            <person name="Yates T.B."/>
            <person name="Jawdy S."/>
            <person name="Cereghino C."/>
            <person name="Smart L.B."/>
            <person name="Muchero W."/>
        </authorList>
    </citation>
    <scope>NUCLEOTIDE SEQUENCE</scope>
    <source>
        <tissue evidence="1">Shoot tip</tissue>
    </source>
</reference>
<reference evidence="1" key="1">
    <citation type="submission" date="2022-11" db="EMBL/GenBank/DDBJ databases">
        <authorList>
            <person name="Hyden B.L."/>
            <person name="Feng K."/>
            <person name="Yates T."/>
            <person name="Jawdy S."/>
            <person name="Smart L.B."/>
            <person name="Muchero W."/>
        </authorList>
    </citation>
    <scope>NUCLEOTIDE SEQUENCE</scope>
    <source>
        <tissue evidence="1">Shoot tip</tissue>
    </source>
</reference>
<gene>
    <name evidence="1" type="ORF">OIU74_001582</name>
</gene>
<accession>A0A9Q0X2P3</accession>
<protein>
    <submittedName>
        <fullName evidence="1">Uncharacterized protein</fullName>
    </submittedName>
</protein>
<dbReference type="AlphaFoldDB" id="A0A9Q0X2P3"/>
<sequence length="170" mass="19224">MNGIPLLMWAATNCTGKKRFDHLLSRHALSIATYFVWQERNRRVFQNQWKTSRTLTGKALHQLRTLLLQYTKPIPEWAMKEWNLQGAELSSSVVPVHLAHPYSGQEVSAQHDVPAQPVVQVRPTHPTTGQGDSSQPRGEVQAQIARFMLSWAEMAVSFRSARAQPISLAE</sequence>